<dbReference type="InterPro" id="IPR007925">
    <property type="entry name" value="TRelaxosome_TraM"/>
</dbReference>
<evidence type="ECO:0000313" key="3">
    <source>
        <dbReference type="EMBL" id="RPD91735.1"/>
    </source>
</evidence>
<proteinExistence type="predicted"/>
<dbReference type="EMBL" id="RMVG01000041">
    <property type="protein sequence ID" value="RPD91735.1"/>
    <property type="molecule type" value="Genomic_DNA"/>
</dbReference>
<keyword evidence="2" id="KW-0804">Transcription</keyword>
<gene>
    <name evidence="3" type="ORF">BBB56_23155</name>
</gene>
<name>A0A3N4N8Q8_9GAMM</name>
<dbReference type="InterPro" id="IPR042073">
    <property type="entry name" value="TraM_DNA-bd"/>
</dbReference>
<keyword evidence="4" id="KW-1185">Reference proteome</keyword>
<dbReference type="Gene3D" id="1.10.10.450">
    <property type="entry name" value="TraM protein, DNA-binding"/>
    <property type="match status" value="1"/>
</dbReference>
<evidence type="ECO:0008006" key="5">
    <source>
        <dbReference type="Google" id="ProtNLM"/>
    </source>
</evidence>
<comment type="caution">
    <text evidence="3">The sequence shown here is derived from an EMBL/GenBank/DDBJ whole genome shotgun (WGS) entry which is preliminary data.</text>
</comment>
<evidence type="ECO:0000256" key="2">
    <source>
        <dbReference type="ARBA" id="ARBA00023163"/>
    </source>
</evidence>
<organism evidence="3 4">
    <name type="scientific">Candidatus Pantoea deserta</name>
    <dbReference type="NCBI Taxonomy" id="1869313"/>
    <lineage>
        <taxon>Bacteria</taxon>
        <taxon>Pseudomonadati</taxon>
        <taxon>Pseudomonadota</taxon>
        <taxon>Gammaproteobacteria</taxon>
        <taxon>Enterobacterales</taxon>
        <taxon>Erwiniaceae</taxon>
        <taxon>Pantoea</taxon>
    </lineage>
</organism>
<reference evidence="3 4" key="1">
    <citation type="submission" date="2018-11" db="EMBL/GenBank/DDBJ databases">
        <title>Whole genome sequencing of Pantoea sp. RIT388.</title>
        <authorList>
            <person name="Gan H.M."/>
            <person name="Hudson A.O."/>
        </authorList>
    </citation>
    <scope>NUCLEOTIDE SEQUENCE [LARGE SCALE GENOMIC DNA]</scope>
    <source>
        <strain evidence="3 4">RIT388</strain>
    </source>
</reference>
<evidence type="ECO:0000256" key="1">
    <source>
        <dbReference type="ARBA" id="ARBA00023015"/>
    </source>
</evidence>
<dbReference type="AlphaFoldDB" id="A0A3N4N8Q8"/>
<sequence>MFFSALIKMREKINMSEETYGKRNRINLTIPFSLLEKIDAHVDKKLEDGESRDTANRSAFVMEMFKLGLRVYENKINKDATEKTLDQKLEFIAKNVLVSGFITDAIFGIQKETVDPERVIKNEMLLEPEWIKAVNERVAGKLNEYFK</sequence>
<accession>A0A3N4N8Q8</accession>
<dbReference type="Pfam" id="PF05261">
    <property type="entry name" value="Tra_M"/>
    <property type="match status" value="1"/>
</dbReference>
<keyword evidence="1" id="KW-0805">Transcription regulation</keyword>
<evidence type="ECO:0000313" key="4">
    <source>
        <dbReference type="Proteomes" id="UP000281332"/>
    </source>
</evidence>
<dbReference type="Proteomes" id="UP000281332">
    <property type="component" value="Unassembled WGS sequence"/>
</dbReference>
<protein>
    <recommendedName>
        <fullName evidence="5">Relaxosome protein TraM</fullName>
    </recommendedName>
</protein>
<dbReference type="GO" id="GO:0003677">
    <property type="term" value="F:DNA binding"/>
    <property type="evidence" value="ECO:0007669"/>
    <property type="project" value="InterPro"/>
</dbReference>